<feature type="transmembrane region" description="Helical" evidence="3">
    <location>
        <begin position="586"/>
        <end position="611"/>
    </location>
</feature>
<dbReference type="InterPro" id="IPR026961">
    <property type="entry name" value="PGG_dom"/>
</dbReference>
<dbReference type="SMART" id="SM00248">
    <property type="entry name" value="ANK"/>
    <property type="match status" value="2"/>
</dbReference>
<evidence type="ECO:0000256" key="3">
    <source>
        <dbReference type="SAM" id="Phobius"/>
    </source>
</evidence>
<dbReference type="Proteomes" id="UP001634007">
    <property type="component" value="Unassembled WGS sequence"/>
</dbReference>
<keyword evidence="3" id="KW-0472">Membrane</keyword>
<dbReference type="InterPro" id="IPR036770">
    <property type="entry name" value="Ankyrin_rpt-contain_sf"/>
</dbReference>
<feature type="compositionally biased region" description="Polar residues" evidence="2">
    <location>
        <begin position="1"/>
        <end position="14"/>
    </location>
</feature>
<dbReference type="PANTHER" id="PTHR24177">
    <property type="entry name" value="CASKIN"/>
    <property type="match status" value="1"/>
</dbReference>
<protein>
    <recommendedName>
        <fullName evidence="4">PGG domain-containing protein</fullName>
    </recommendedName>
</protein>
<reference evidence="5 6" key="1">
    <citation type="submission" date="2024-11" db="EMBL/GenBank/DDBJ databases">
        <title>Chromosome-level genome assembly of Eucalyptus globulus Labill. provides insights into its genome evolution.</title>
        <authorList>
            <person name="Li X."/>
        </authorList>
    </citation>
    <scope>NUCLEOTIDE SEQUENCE [LARGE SCALE GENOMIC DNA]</scope>
    <source>
        <strain evidence="5">CL2024</strain>
        <tissue evidence="5">Fresh tender leaves</tissue>
    </source>
</reference>
<evidence type="ECO:0000259" key="4">
    <source>
        <dbReference type="Pfam" id="PF13962"/>
    </source>
</evidence>
<dbReference type="Pfam" id="PF13962">
    <property type="entry name" value="PGG"/>
    <property type="match status" value="1"/>
</dbReference>
<feature type="transmembrane region" description="Helical" evidence="3">
    <location>
        <begin position="344"/>
        <end position="363"/>
    </location>
</feature>
<keyword evidence="6" id="KW-1185">Reference proteome</keyword>
<dbReference type="PROSITE" id="PS50297">
    <property type="entry name" value="ANK_REP_REGION"/>
    <property type="match status" value="1"/>
</dbReference>
<dbReference type="PROSITE" id="PS50088">
    <property type="entry name" value="ANK_REPEAT"/>
    <property type="match status" value="1"/>
</dbReference>
<organism evidence="5 6">
    <name type="scientific">Eucalyptus globulus</name>
    <name type="common">Tasmanian blue gum</name>
    <dbReference type="NCBI Taxonomy" id="34317"/>
    <lineage>
        <taxon>Eukaryota</taxon>
        <taxon>Viridiplantae</taxon>
        <taxon>Streptophyta</taxon>
        <taxon>Embryophyta</taxon>
        <taxon>Tracheophyta</taxon>
        <taxon>Spermatophyta</taxon>
        <taxon>Magnoliopsida</taxon>
        <taxon>eudicotyledons</taxon>
        <taxon>Gunneridae</taxon>
        <taxon>Pentapetalae</taxon>
        <taxon>rosids</taxon>
        <taxon>malvids</taxon>
        <taxon>Myrtales</taxon>
        <taxon>Myrtaceae</taxon>
        <taxon>Myrtoideae</taxon>
        <taxon>Eucalypteae</taxon>
        <taxon>Eucalyptus</taxon>
    </lineage>
</organism>
<feature type="transmembrane region" description="Helical" evidence="3">
    <location>
        <begin position="475"/>
        <end position="493"/>
    </location>
</feature>
<feature type="repeat" description="ANK" evidence="1">
    <location>
        <begin position="101"/>
        <end position="133"/>
    </location>
</feature>
<evidence type="ECO:0000313" key="5">
    <source>
        <dbReference type="EMBL" id="KAL3746841.1"/>
    </source>
</evidence>
<feature type="transmembrane region" description="Helical" evidence="3">
    <location>
        <begin position="513"/>
        <end position="537"/>
    </location>
</feature>
<proteinExistence type="predicted"/>
<feature type="transmembrane region" description="Helical" evidence="3">
    <location>
        <begin position="558"/>
        <end position="580"/>
    </location>
</feature>
<keyword evidence="3" id="KW-1133">Transmembrane helix</keyword>
<keyword evidence="1" id="KW-0040">ANK repeat</keyword>
<dbReference type="Gene3D" id="1.25.40.20">
    <property type="entry name" value="Ankyrin repeat-containing domain"/>
    <property type="match status" value="1"/>
</dbReference>
<dbReference type="InterPro" id="IPR002110">
    <property type="entry name" value="Ankyrin_rpt"/>
</dbReference>
<dbReference type="EMBL" id="JBJKBG010000003">
    <property type="protein sequence ID" value="KAL3746841.1"/>
    <property type="molecule type" value="Genomic_DNA"/>
</dbReference>
<dbReference type="Pfam" id="PF12796">
    <property type="entry name" value="Ank_2"/>
    <property type="match status" value="1"/>
</dbReference>
<comment type="caution">
    <text evidence="5">The sequence shown here is derived from an EMBL/GenBank/DDBJ whole genome shotgun (WGS) entry which is preliminary data.</text>
</comment>
<accession>A0ABD3LAB9</accession>
<keyword evidence="3" id="KW-0812">Transmembrane</keyword>
<sequence length="630" mass="70272">MAMQPSEQQGNSNHPEPPAGISEEVLDGLRYRPLLQAAFEGDWEFAKSFFNKDPASETAIITSRSETVLHIAALNAQDQFVENMVKLLSKRLDVLKTEDCNGRTALHNAALCGRIRMVKALVKSNPTLTQIPDKEGRVPFNISTREASMHKEIAWFLAQNTTDEGPGHPFSSPHAIQSIIGLTYAGHHDIVLYLVERYPRFLLMKGPRETDYTILGVLARMQSHFLSGTRLNVWEALIYKCIPVNLTHKPTDENSRIMQTSTNPAFQCLATSLCSAAKILVPMIERIHEVKLRHVAAIELAKQICIALSSKKTSEITQFFQDRDLLGQAALKGISELVKLCIQFFPELIWISPFNTTFVSLAVENRRERTLRLFLKVSSTNRLSLFPAPTPEESSDMMIAATKYKPDSSSVTNISGAAFLLQRELQWFKAVESWVTPHVRTAKYKRKTFWQTFVDEHEKLLQTGNKWVENTANSCMLVSTLIATVLFAAAFTVPGSNNGNTGLPLLLGQDSLLVFAISDALGLLSSVMAILLFLSILTSRCEPQDFLDSLPKKIIMGLLLLFLSLAFMLVAFASTLIIVLDKRLEWVSIPIALLTSLPVALFVVLQLPLLFQMVKSTYGPSIFCSEGTWK</sequence>
<gene>
    <name evidence="5" type="ORF">ACJRO7_015739</name>
</gene>
<dbReference type="PANTHER" id="PTHR24177:SF365">
    <property type="entry name" value="ANKYRIN REPEAT-CONTAINING PROTEIN NPR4-LIKE ISOFORM X1"/>
    <property type="match status" value="1"/>
</dbReference>
<evidence type="ECO:0000313" key="6">
    <source>
        <dbReference type="Proteomes" id="UP001634007"/>
    </source>
</evidence>
<dbReference type="AlphaFoldDB" id="A0ABD3LAB9"/>
<evidence type="ECO:0000256" key="2">
    <source>
        <dbReference type="SAM" id="MobiDB-lite"/>
    </source>
</evidence>
<feature type="region of interest" description="Disordered" evidence="2">
    <location>
        <begin position="1"/>
        <end position="21"/>
    </location>
</feature>
<feature type="domain" description="PGG" evidence="4">
    <location>
        <begin position="466"/>
        <end position="578"/>
    </location>
</feature>
<evidence type="ECO:0000256" key="1">
    <source>
        <dbReference type="PROSITE-ProRule" id="PRU00023"/>
    </source>
</evidence>
<name>A0ABD3LAB9_EUCGL</name>
<dbReference type="SUPFAM" id="SSF48403">
    <property type="entry name" value="Ankyrin repeat"/>
    <property type="match status" value="1"/>
</dbReference>